<gene>
    <name evidence="1" type="ORF">IAB05_04095</name>
</gene>
<sequence length="79" mass="8791">SNIGIVNPAEVTMNGMAPYDAFYSGAIKFKPYMQLALTTFKNEITFSTAVRVTDAEEKVFRSFLDKVVEELTTFAEGNN</sequence>
<name>A0A9D1MHT1_9FIRM</name>
<evidence type="ECO:0008006" key="3">
    <source>
        <dbReference type="Google" id="ProtNLM"/>
    </source>
</evidence>
<dbReference type="AlphaFoldDB" id="A0A9D1MHT1"/>
<organism evidence="1 2">
    <name type="scientific">Candidatus Stercoripulliclostridium merdigallinarum</name>
    <dbReference type="NCBI Taxonomy" id="2840951"/>
    <lineage>
        <taxon>Bacteria</taxon>
        <taxon>Bacillati</taxon>
        <taxon>Bacillota</taxon>
        <taxon>Clostridia</taxon>
        <taxon>Eubacteriales</taxon>
        <taxon>Candidatus Stercoripulliclostridium</taxon>
    </lineage>
</organism>
<evidence type="ECO:0000313" key="2">
    <source>
        <dbReference type="Proteomes" id="UP000824094"/>
    </source>
</evidence>
<accession>A0A9D1MHT1</accession>
<proteinExistence type="predicted"/>
<dbReference type="EMBL" id="DVNF01000122">
    <property type="protein sequence ID" value="HIU60549.1"/>
    <property type="molecule type" value="Genomic_DNA"/>
</dbReference>
<dbReference type="Proteomes" id="UP000824094">
    <property type="component" value="Unassembled WGS sequence"/>
</dbReference>
<reference evidence="1" key="1">
    <citation type="submission" date="2020-10" db="EMBL/GenBank/DDBJ databases">
        <authorList>
            <person name="Gilroy R."/>
        </authorList>
    </citation>
    <scope>NUCLEOTIDE SEQUENCE</scope>
    <source>
        <strain evidence="1">18911</strain>
    </source>
</reference>
<comment type="caution">
    <text evidence="1">The sequence shown here is derived from an EMBL/GenBank/DDBJ whole genome shotgun (WGS) entry which is preliminary data.</text>
</comment>
<reference evidence="1" key="2">
    <citation type="journal article" date="2021" name="PeerJ">
        <title>Extensive microbial diversity within the chicken gut microbiome revealed by metagenomics and culture.</title>
        <authorList>
            <person name="Gilroy R."/>
            <person name="Ravi A."/>
            <person name="Getino M."/>
            <person name="Pursley I."/>
            <person name="Horton D.L."/>
            <person name="Alikhan N.F."/>
            <person name="Baker D."/>
            <person name="Gharbi K."/>
            <person name="Hall N."/>
            <person name="Watson M."/>
            <person name="Adriaenssens E.M."/>
            <person name="Foster-Nyarko E."/>
            <person name="Jarju S."/>
            <person name="Secka A."/>
            <person name="Antonio M."/>
            <person name="Oren A."/>
            <person name="Chaudhuri R.R."/>
            <person name="La Ragione R."/>
            <person name="Hildebrand F."/>
            <person name="Pallen M.J."/>
        </authorList>
    </citation>
    <scope>NUCLEOTIDE SEQUENCE</scope>
    <source>
        <strain evidence="1">18911</strain>
    </source>
</reference>
<feature type="non-terminal residue" evidence="1">
    <location>
        <position position="1"/>
    </location>
</feature>
<evidence type="ECO:0000313" key="1">
    <source>
        <dbReference type="EMBL" id="HIU60549.1"/>
    </source>
</evidence>
<protein>
    <recommendedName>
        <fullName evidence="3">DUF1298 domain-containing protein</fullName>
    </recommendedName>
</protein>